<proteinExistence type="predicted"/>
<organism evidence="2 3">
    <name type="scientific">Aquibium carbonis</name>
    <dbReference type="NCBI Taxonomy" id="2495581"/>
    <lineage>
        <taxon>Bacteria</taxon>
        <taxon>Pseudomonadati</taxon>
        <taxon>Pseudomonadota</taxon>
        <taxon>Alphaproteobacteria</taxon>
        <taxon>Hyphomicrobiales</taxon>
        <taxon>Phyllobacteriaceae</taxon>
        <taxon>Aquibium</taxon>
    </lineage>
</organism>
<feature type="compositionally biased region" description="Basic and acidic residues" evidence="1">
    <location>
        <begin position="24"/>
        <end position="37"/>
    </location>
</feature>
<gene>
    <name evidence="2" type="primary">hemP</name>
    <name evidence="2" type="ORF">EJC49_01455</name>
</gene>
<evidence type="ECO:0000313" key="2">
    <source>
        <dbReference type="EMBL" id="RST88390.1"/>
    </source>
</evidence>
<feature type="compositionally biased region" description="Basic and acidic residues" evidence="1">
    <location>
        <begin position="1"/>
        <end position="17"/>
    </location>
</feature>
<protein>
    <submittedName>
        <fullName evidence="2">Hemin uptake protein HemP</fullName>
    </submittedName>
</protein>
<sequence>MTRHFNRAEFTDRRERASYATPQDQDRQQRTYEAERPQVRTLTSQSLFLGDHEIGIEHHGAFYRLKITRQGKLILNK</sequence>
<keyword evidence="3" id="KW-1185">Reference proteome</keyword>
<dbReference type="RefSeq" id="WP_126697664.1">
    <property type="nucleotide sequence ID" value="NZ_RWKW01000002.1"/>
</dbReference>
<comment type="caution">
    <text evidence="2">The sequence shown here is derived from an EMBL/GenBank/DDBJ whole genome shotgun (WGS) entry which is preliminary data.</text>
</comment>
<accession>A0A3R9ZV37</accession>
<evidence type="ECO:0000313" key="3">
    <source>
        <dbReference type="Proteomes" id="UP000278398"/>
    </source>
</evidence>
<evidence type="ECO:0000256" key="1">
    <source>
        <dbReference type="SAM" id="MobiDB-lite"/>
    </source>
</evidence>
<name>A0A3R9ZV37_9HYPH</name>
<dbReference type="OrthoDB" id="7870498at2"/>
<feature type="region of interest" description="Disordered" evidence="1">
    <location>
        <begin position="1"/>
        <end position="37"/>
    </location>
</feature>
<dbReference type="AlphaFoldDB" id="A0A3R9ZV37"/>
<reference evidence="2 3" key="1">
    <citation type="submission" date="2018-12" db="EMBL/GenBank/DDBJ databases">
        <title>Mesorhizobium carbonis sp. nov., isolated from coal mine water.</title>
        <authorList>
            <person name="Xin W."/>
            <person name="Xu Z."/>
            <person name="Xiang F."/>
            <person name="Zhang J."/>
            <person name="Xi L."/>
            <person name="Liu J."/>
        </authorList>
    </citation>
    <scope>NUCLEOTIDE SEQUENCE [LARGE SCALE GENOMIC DNA]</scope>
    <source>
        <strain evidence="2 3">B2.3</strain>
    </source>
</reference>
<dbReference type="Proteomes" id="UP000278398">
    <property type="component" value="Unassembled WGS sequence"/>
</dbReference>
<dbReference type="Pfam" id="PF10636">
    <property type="entry name" value="hemP"/>
    <property type="match status" value="1"/>
</dbReference>
<dbReference type="InterPro" id="IPR019600">
    <property type="entry name" value="Hemin_uptake_protein_HemP"/>
</dbReference>
<dbReference type="Gene3D" id="2.10.70.10">
    <property type="entry name" value="Complement Module, domain 1"/>
    <property type="match status" value="1"/>
</dbReference>
<dbReference type="EMBL" id="RWKW01000002">
    <property type="protein sequence ID" value="RST88390.1"/>
    <property type="molecule type" value="Genomic_DNA"/>
</dbReference>